<organism evidence="1">
    <name type="scientific">hydrothermal vent metagenome</name>
    <dbReference type="NCBI Taxonomy" id="652676"/>
    <lineage>
        <taxon>unclassified sequences</taxon>
        <taxon>metagenomes</taxon>
        <taxon>ecological metagenomes</taxon>
    </lineage>
</organism>
<sequence>AGNLSTAEEQWHQALFLAHETENRMILWQLHAALAQIAELPNLATVHIRIAAEVIYQIAEPFTDEALKTGFLTAVPVTAVLNKLT</sequence>
<gene>
    <name evidence="1" type="ORF">MNBD_CHLOROFLEXI01-2610</name>
</gene>
<name>A0A3B0VBU1_9ZZZZ</name>
<dbReference type="AlphaFoldDB" id="A0A3B0VBU1"/>
<accession>A0A3B0VBU1</accession>
<feature type="non-terminal residue" evidence="1">
    <location>
        <position position="1"/>
    </location>
</feature>
<evidence type="ECO:0000313" key="1">
    <source>
        <dbReference type="EMBL" id="VAW34309.1"/>
    </source>
</evidence>
<reference evidence="1" key="1">
    <citation type="submission" date="2018-06" db="EMBL/GenBank/DDBJ databases">
        <authorList>
            <person name="Zhirakovskaya E."/>
        </authorList>
    </citation>
    <scope>NUCLEOTIDE SEQUENCE</scope>
</reference>
<dbReference type="EMBL" id="UOEU01000524">
    <property type="protein sequence ID" value="VAW34309.1"/>
    <property type="molecule type" value="Genomic_DNA"/>
</dbReference>
<protein>
    <submittedName>
        <fullName evidence="1">Uncharacterized protein</fullName>
    </submittedName>
</protein>
<proteinExistence type="predicted"/>